<evidence type="ECO:0000259" key="6">
    <source>
        <dbReference type="PROSITE" id="PS50111"/>
    </source>
</evidence>
<dbReference type="KEGG" id="hbv:ABIV_1125"/>
<feature type="transmembrane region" description="Helical" evidence="5">
    <location>
        <begin position="6"/>
        <end position="28"/>
    </location>
</feature>
<dbReference type="SUPFAM" id="SSF58104">
    <property type="entry name" value="Methyl-accepting chemotaxis protein (MCP) signaling domain"/>
    <property type="match status" value="1"/>
</dbReference>
<gene>
    <name evidence="8" type="ORF">ABIV_1125</name>
    <name evidence="9" type="ORF">CRV05_02390</name>
</gene>
<dbReference type="SMART" id="SM00283">
    <property type="entry name" value="MA"/>
    <property type="match status" value="1"/>
</dbReference>
<dbReference type="SMART" id="SM01358">
    <property type="entry name" value="HBM"/>
    <property type="match status" value="1"/>
</dbReference>
<dbReference type="GO" id="GO:0007165">
    <property type="term" value="P:signal transduction"/>
    <property type="evidence" value="ECO:0007669"/>
    <property type="project" value="UniProtKB-KW"/>
</dbReference>
<evidence type="ECO:0000313" key="9">
    <source>
        <dbReference type="EMBL" id="RXK11237.1"/>
    </source>
</evidence>
<dbReference type="Gene3D" id="1.10.287.950">
    <property type="entry name" value="Methyl-accepting chemotaxis protein"/>
    <property type="match status" value="1"/>
</dbReference>
<keyword evidence="5" id="KW-0472">Membrane</keyword>
<organism evidence="9 11">
    <name type="scientific">Halarcobacter bivalviorum</name>
    <dbReference type="NCBI Taxonomy" id="663364"/>
    <lineage>
        <taxon>Bacteria</taxon>
        <taxon>Pseudomonadati</taxon>
        <taxon>Campylobacterota</taxon>
        <taxon>Epsilonproteobacteria</taxon>
        <taxon>Campylobacterales</taxon>
        <taxon>Arcobacteraceae</taxon>
        <taxon>Halarcobacter</taxon>
    </lineage>
</organism>
<keyword evidence="4" id="KW-0175">Coiled coil</keyword>
<evidence type="ECO:0000313" key="8">
    <source>
        <dbReference type="EMBL" id="AXH12128.1"/>
    </source>
</evidence>
<evidence type="ECO:0000259" key="7">
    <source>
        <dbReference type="PROSITE" id="PS50885"/>
    </source>
</evidence>
<dbReference type="PANTHER" id="PTHR43531:SF11">
    <property type="entry name" value="METHYL-ACCEPTING CHEMOTAXIS PROTEIN 3"/>
    <property type="match status" value="1"/>
</dbReference>
<evidence type="ECO:0000256" key="3">
    <source>
        <dbReference type="PROSITE-ProRule" id="PRU00284"/>
    </source>
</evidence>
<keyword evidence="5" id="KW-0812">Transmembrane</keyword>
<feature type="transmembrane region" description="Helical" evidence="5">
    <location>
        <begin position="264"/>
        <end position="284"/>
    </location>
</feature>
<dbReference type="Pfam" id="PF00015">
    <property type="entry name" value="MCPsignal"/>
    <property type="match status" value="1"/>
</dbReference>
<evidence type="ECO:0000256" key="2">
    <source>
        <dbReference type="ARBA" id="ARBA00029447"/>
    </source>
</evidence>
<dbReference type="InterPro" id="IPR051310">
    <property type="entry name" value="MCP_chemotaxis"/>
</dbReference>
<evidence type="ECO:0000256" key="4">
    <source>
        <dbReference type="SAM" id="Coils"/>
    </source>
</evidence>
<dbReference type="Gene3D" id="6.10.340.10">
    <property type="match status" value="1"/>
</dbReference>
<protein>
    <submittedName>
        <fullName evidence="9">Chemotaxis protein</fullName>
    </submittedName>
    <submittedName>
        <fullName evidence="8">MCP-domain signal transduction protein</fullName>
    </submittedName>
</protein>
<name>A0AAX2AAB1_9BACT</name>
<dbReference type="PROSITE" id="PS50111">
    <property type="entry name" value="CHEMOTAXIS_TRANSDUC_2"/>
    <property type="match status" value="1"/>
</dbReference>
<evidence type="ECO:0000313" key="10">
    <source>
        <dbReference type="Proteomes" id="UP000253850"/>
    </source>
</evidence>
<evidence type="ECO:0000256" key="1">
    <source>
        <dbReference type="ARBA" id="ARBA00022500"/>
    </source>
</evidence>
<dbReference type="EMBL" id="CP031217">
    <property type="protein sequence ID" value="AXH12128.1"/>
    <property type="molecule type" value="Genomic_DNA"/>
</dbReference>
<reference evidence="9 11" key="1">
    <citation type="submission" date="2017-10" db="EMBL/GenBank/DDBJ databases">
        <title>Genomics of the genus Arcobacter.</title>
        <authorList>
            <person name="Perez-Cataluna A."/>
            <person name="Figueras M.J."/>
        </authorList>
    </citation>
    <scope>NUCLEOTIDE SEQUENCE [LARGE SCALE GENOMIC DNA]</scope>
    <source>
        <strain evidence="9 11">CECT 7835</strain>
    </source>
</reference>
<feature type="domain" description="HAMP" evidence="7">
    <location>
        <begin position="348"/>
        <end position="396"/>
    </location>
</feature>
<dbReference type="PROSITE" id="PS50885">
    <property type="entry name" value="HAMP"/>
    <property type="match status" value="1"/>
</dbReference>
<reference evidence="8 10" key="2">
    <citation type="submission" date="2018-07" db="EMBL/GenBank/DDBJ databases">
        <title>Complete genome of the Arcobacter bivalviorum type strain LMG 26154.</title>
        <authorList>
            <person name="Miller W.G."/>
            <person name="Yee E."/>
            <person name="Bono J.L."/>
        </authorList>
    </citation>
    <scope>NUCLEOTIDE SEQUENCE [LARGE SCALE GENOMIC DNA]</scope>
    <source>
        <strain evidence="8 10">LMG 26154</strain>
    </source>
</reference>
<dbReference type="InterPro" id="IPR003660">
    <property type="entry name" value="HAMP_dom"/>
</dbReference>
<keyword evidence="5" id="KW-1133">Transmembrane helix</keyword>
<dbReference type="AlphaFoldDB" id="A0AAX2AAB1"/>
<dbReference type="PANTHER" id="PTHR43531">
    <property type="entry name" value="PROTEIN ICFG"/>
    <property type="match status" value="1"/>
</dbReference>
<evidence type="ECO:0000313" key="11">
    <source>
        <dbReference type="Proteomes" id="UP000289193"/>
    </source>
</evidence>
<comment type="similarity">
    <text evidence="2">Belongs to the methyl-accepting chemotaxis (MCP) protein family.</text>
</comment>
<dbReference type="Proteomes" id="UP000253850">
    <property type="component" value="Chromosome"/>
</dbReference>
<dbReference type="EMBL" id="PDKM01000001">
    <property type="protein sequence ID" value="RXK11237.1"/>
    <property type="molecule type" value="Genomic_DNA"/>
</dbReference>
<dbReference type="GO" id="GO:0016020">
    <property type="term" value="C:membrane"/>
    <property type="evidence" value="ECO:0007669"/>
    <property type="project" value="InterPro"/>
</dbReference>
<dbReference type="GO" id="GO:0006935">
    <property type="term" value="P:chemotaxis"/>
    <property type="evidence" value="ECO:0007669"/>
    <property type="project" value="UniProtKB-KW"/>
</dbReference>
<dbReference type="RefSeq" id="WP_114838971.1">
    <property type="nucleotide sequence ID" value="NZ_PDKM01000001.1"/>
</dbReference>
<proteinExistence type="inferred from homology"/>
<dbReference type="InterPro" id="IPR032255">
    <property type="entry name" value="HBM"/>
</dbReference>
<sequence length="749" mass="83746">MKNLTIKLKLVIIALVSTFGFLLTAFFINKIIYDFHILAESQLLVERLSSNSYELRKHEKDFLARKDLKYRDSFIKTVKDLESNEKTLIEDLIKEDISTSDVEKFLTYVKEYESIFLELVTVQQEIGLNPKDGLYGSLRASVHKVQESAKEANNTELLAIVYDLRKQEKDFMLRRDLKYVENFKKKIDALINSSLMTEERVTALKVYKRDFLALVEAEVKKGLTSNDGVMKTMRETIQKTEKMHAKMITDILTAIEDKFAKIKIMIFTLIIISILLVLFFSYYISNGLNKSILEFQTGLENFFKYLNKETDSIELLKNDSKDEVGTMSKVINQNIKNIEKELENEKSAITQVVDVMTEFEKGDLSQRINVNTSNKGLNELISVVNKMGATLESNINKVLDVLESFSNYDYRAKVSIDGIKAHLEKLSIGVNNLGDSTTKMLQDNKRNGLILQSSSSLLLSNVNNLNNASNTAAASLEETAAALEEITSTVNNNSEKMHQMSTLASDVTSSVSTGERLANKTTASMDEINDKVTAINEAITVIDQIAFQTNILSLNAAVEAATAGEAGRGFAVVAQEVRNLASRSAEAAKEIKDLVEDANIKANEGKTISNEMINGYSQLNSNISKTIELINEVSSASKEQQVGISQINDAVNSLDKQTQENASVASQTYEIATQTTKISEEIVEDADKKEFDGKDSINIDSIKKGRKENKTSEKEVSTPKTVTVKQLKTEIKNKTITANNTNDDQWESF</sequence>
<accession>A0AAX2AAB1</accession>
<keyword evidence="1" id="KW-0145">Chemotaxis</keyword>
<keyword evidence="3" id="KW-0807">Transducer</keyword>
<dbReference type="InterPro" id="IPR004089">
    <property type="entry name" value="MCPsignal_dom"/>
</dbReference>
<feature type="domain" description="Methyl-accepting transducer" evidence="6">
    <location>
        <begin position="447"/>
        <end position="676"/>
    </location>
</feature>
<evidence type="ECO:0000256" key="5">
    <source>
        <dbReference type="SAM" id="Phobius"/>
    </source>
</evidence>
<feature type="coiled-coil region" evidence="4">
    <location>
        <begin position="328"/>
        <end position="355"/>
    </location>
</feature>
<keyword evidence="11" id="KW-1185">Reference proteome</keyword>
<dbReference type="Proteomes" id="UP000289193">
    <property type="component" value="Unassembled WGS sequence"/>
</dbReference>